<name>A0ABP9I7M9_9ACTN</name>
<evidence type="ECO:0000313" key="1">
    <source>
        <dbReference type="EMBL" id="GAA4990467.1"/>
    </source>
</evidence>
<evidence type="ECO:0000313" key="2">
    <source>
        <dbReference type="Proteomes" id="UP001500610"/>
    </source>
</evidence>
<proteinExistence type="predicted"/>
<dbReference type="Proteomes" id="UP001500610">
    <property type="component" value="Unassembled WGS sequence"/>
</dbReference>
<gene>
    <name evidence="1" type="ORF">GCM10023257_33500</name>
</gene>
<comment type="caution">
    <text evidence="1">The sequence shown here is derived from an EMBL/GenBank/DDBJ whole genome shotgun (WGS) entry which is preliminary data.</text>
</comment>
<accession>A0ABP9I7M9</accession>
<keyword evidence="2" id="KW-1185">Reference proteome</keyword>
<protein>
    <recommendedName>
        <fullName evidence="3">LysR family transcriptional regulator</fullName>
    </recommendedName>
</protein>
<dbReference type="EMBL" id="BAABIV010000013">
    <property type="protein sequence ID" value="GAA4990467.1"/>
    <property type="molecule type" value="Genomic_DNA"/>
</dbReference>
<organism evidence="1 2">
    <name type="scientific">Streptomyces hyderabadensis</name>
    <dbReference type="NCBI Taxonomy" id="598549"/>
    <lineage>
        <taxon>Bacteria</taxon>
        <taxon>Bacillati</taxon>
        <taxon>Actinomycetota</taxon>
        <taxon>Actinomycetes</taxon>
        <taxon>Kitasatosporales</taxon>
        <taxon>Streptomycetaceae</taxon>
        <taxon>Streptomyces</taxon>
    </lineage>
</organism>
<sequence>MLSTHPAAPPLTVTVEPCQVVVATRLADANPLVARFRESAHRLLAQRQQGHDM</sequence>
<reference evidence="2" key="1">
    <citation type="journal article" date="2019" name="Int. J. Syst. Evol. Microbiol.">
        <title>The Global Catalogue of Microorganisms (GCM) 10K type strain sequencing project: providing services to taxonomists for standard genome sequencing and annotation.</title>
        <authorList>
            <consortium name="The Broad Institute Genomics Platform"/>
            <consortium name="The Broad Institute Genome Sequencing Center for Infectious Disease"/>
            <person name="Wu L."/>
            <person name="Ma J."/>
        </authorList>
    </citation>
    <scope>NUCLEOTIDE SEQUENCE [LARGE SCALE GENOMIC DNA]</scope>
    <source>
        <strain evidence="2">JCM 17657</strain>
    </source>
</reference>
<dbReference type="RefSeq" id="WP_226027807.1">
    <property type="nucleotide sequence ID" value="NZ_BAABIV010000013.1"/>
</dbReference>
<evidence type="ECO:0008006" key="3">
    <source>
        <dbReference type="Google" id="ProtNLM"/>
    </source>
</evidence>